<dbReference type="InterPro" id="IPR020449">
    <property type="entry name" value="Tscrpt_reg_AraC-type_HTH"/>
</dbReference>
<dbReference type="SMART" id="SM00342">
    <property type="entry name" value="HTH_ARAC"/>
    <property type="match status" value="1"/>
</dbReference>
<dbReference type="EMBL" id="MFYX01000118">
    <property type="protein sequence ID" value="OGK01813.1"/>
    <property type="molecule type" value="Genomic_DNA"/>
</dbReference>
<protein>
    <recommendedName>
        <fullName evidence="4">HTH araC/xylS-type domain-containing protein</fullName>
    </recommendedName>
</protein>
<dbReference type="PROSITE" id="PS01124">
    <property type="entry name" value="HTH_ARAC_FAMILY_2"/>
    <property type="match status" value="1"/>
</dbReference>
<reference evidence="5 6" key="1">
    <citation type="journal article" date="2016" name="Nat. Commun.">
        <title>Thousands of microbial genomes shed light on interconnected biogeochemical processes in an aquifer system.</title>
        <authorList>
            <person name="Anantharaman K."/>
            <person name="Brown C.T."/>
            <person name="Hug L.A."/>
            <person name="Sharon I."/>
            <person name="Castelle C.J."/>
            <person name="Probst A.J."/>
            <person name="Thomas B.C."/>
            <person name="Singh A."/>
            <person name="Wilkins M.J."/>
            <person name="Karaoz U."/>
            <person name="Brodie E.L."/>
            <person name="Williams K.H."/>
            <person name="Hubbard S.S."/>
            <person name="Banfield J.F."/>
        </authorList>
    </citation>
    <scope>NUCLEOTIDE SEQUENCE [LARGE SCALE GENOMIC DNA]</scope>
</reference>
<dbReference type="InterPro" id="IPR011051">
    <property type="entry name" value="RmlC_Cupin_sf"/>
</dbReference>
<dbReference type="GO" id="GO:0003700">
    <property type="term" value="F:DNA-binding transcription factor activity"/>
    <property type="evidence" value="ECO:0007669"/>
    <property type="project" value="InterPro"/>
</dbReference>
<dbReference type="PANTHER" id="PTHR43280:SF28">
    <property type="entry name" value="HTH-TYPE TRANSCRIPTIONAL ACTIVATOR RHAS"/>
    <property type="match status" value="1"/>
</dbReference>
<dbReference type="InterPro" id="IPR018060">
    <property type="entry name" value="HTH_AraC"/>
</dbReference>
<dbReference type="PANTHER" id="PTHR43280">
    <property type="entry name" value="ARAC-FAMILY TRANSCRIPTIONAL REGULATOR"/>
    <property type="match status" value="1"/>
</dbReference>
<dbReference type="InterPro" id="IPR009057">
    <property type="entry name" value="Homeodomain-like_sf"/>
</dbReference>
<feature type="domain" description="HTH araC/xylS-type" evidence="4">
    <location>
        <begin position="186"/>
        <end position="286"/>
    </location>
</feature>
<evidence type="ECO:0000256" key="3">
    <source>
        <dbReference type="ARBA" id="ARBA00023163"/>
    </source>
</evidence>
<accession>A0A1F7F5F2</accession>
<dbReference type="AlphaFoldDB" id="A0A1F7F5F2"/>
<dbReference type="GO" id="GO:0043565">
    <property type="term" value="F:sequence-specific DNA binding"/>
    <property type="evidence" value="ECO:0007669"/>
    <property type="project" value="InterPro"/>
</dbReference>
<keyword evidence="2" id="KW-0238">DNA-binding</keyword>
<organism evidence="5 6">
    <name type="scientific">Candidatus Raymondbacteria bacterium RIFOXYD12_FULL_49_13</name>
    <dbReference type="NCBI Taxonomy" id="1817890"/>
    <lineage>
        <taxon>Bacteria</taxon>
        <taxon>Raymondiibacteriota</taxon>
    </lineage>
</organism>
<evidence type="ECO:0000256" key="2">
    <source>
        <dbReference type="ARBA" id="ARBA00023125"/>
    </source>
</evidence>
<dbReference type="Gene3D" id="1.10.10.60">
    <property type="entry name" value="Homeodomain-like"/>
    <property type="match status" value="1"/>
</dbReference>
<sequence>MNKFLFDFRNPLRMNVRVSLPGIRIDFHEMQFGDIDFIIPDHTHSYFETSYIADGSGLFSYIQDSGFEKKRVTIQYGPGTLIQTGPGLVHNIKPVTKSRVIYWTWEAVSGPLCRAIKPIECSSDAKQAVYPFIQAIINECIRPWKDSARAVRSLITHLLRAECGLFHCAEVRVPLVGRIPHSGLAHKALTFIRDNFFQDLSLADLARQFRVGTRQMIRILKSHEPPLRFCEELRRARVQAACQLFIRNRSLKVKEAARQCGFGDEYYFSRTFKRMTGVSPEQFRRAPVKKETS</sequence>
<gene>
    <name evidence="5" type="ORF">A2519_03040</name>
</gene>
<keyword evidence="3" id="KW-0804">Transcription</keyword>
<evidence type="ECO:0000313" key="6">
    <source>
        <dbReference type="Proteomes" id="UP000179243"/>
    </source>
</evidence>
<dbReference type="Pfam" id="PF12833">
    <property type="entry name" value="HTH_18"/>
    <property type="match status" value="1"/>
</dbReference>
<proteinExistence type="predicted"/>
<name>A0A1F7F5F2_UNCRA</name>
<dbReference type="SUPFAM" id="SSF51182">
    <property type="entry name" value="RmlC-like cupins"/>
    <property type="match status" value="1"/>
</dbReference>
<evidence type="ECO:0000313" key="5">
    <source>
        <dbReference type="EMBL" id="OGK01813.1"/>
    </source>
</evidence>
<keyword evidence="1" id="KW-0805">Transcription regulation</keyword>
<dbReference type="PRINTS" id="PR00032">
    <property type="entry name" value="HTHARAC"/>
</dbReference>
<evidence type="ECO:0000259" key="4">
    <source>
        <dbReference type="PROSITE" id="PS01124"/>
    </source>
</evidence>
<dbReference type="SUPFAM" id="SSF46689">
    <property type="entry name" value="Homeodomain-like"/>
    <property type="match status" value="1"/>
</dbReference>
<comment type="caution">
    <text evidence="5">The sequence shown here is derived from an EMBL/GenBank/DDBJ whole genome shotgun (WGS) entry which is preliminary data.</text>
</comment>
<evidence type="ECO:0000256" key="1">
    <source>
        <dbReference type="ARBA" id="ARBA00023015"/>
    </source>
</evidence>
<dbReference type="Proteomes" id="UP000179243">
    <property type="component" value="Unassembled WGS sequence"/>
</dbReference>